<dbReference type="EMBL" id="CP017637">
    <property type="protein sequence ID" value="APG14412.1"/>
    <property type="molecule type" value="Genomic_DNA"/>
</dbReference>
<dbReference type="Proteomes" id="UP000181962">
    <property type="component" value="Chromosome"/>
</dbReference>
<organism evidence="2 3">
    <name type="scientific">Bradyrhizobium japonicum</name>
    <dbReference type="NCBI Taxonomy" id="375"/>
    <lineage>
        <taxon>Bacteria</taxon>
        <taxon>Pseudomonadati</taxon>
        <taxon>Pseudomonadota</taxon>
        <taxon>Alphaproteobacteria</taxon>
        <taxon>Hyphomicrobiales</taxon>
        <taxon>Nitrobacteraceae</taxon>
        <taxon>Bradyrhizobium</taxon>
    </lineage>
</organism>
<keyword evidence="1" id="KW-0472">Membrane</keyword>
<dbReference type="AlphaFoldDB" id="A0A1L3FMJ6"/>
<feature type="transmembrane region" description="Helical" evidence="1">
    <location>
        <begin position="47"/>
        <end position="71"/>
    </location>
</feature>
<dbReference type="RefSeq" id="WP_071916268.1">
    <property type="nucleotide sequence ID" value="NZ_CP017637.1"/>
</dbReference>
<reference evidence="2 3" key="1">
    <citation type="submission" date="2016-11" db="EMBL/GenBank/DDBJ databases">
        <title>Complete Genome Sequence of Bradyrhizobium sp. strain J5, an isolated from soybean nodule in Hokkaido.</title>
        <authorList>
            <person name="Kanehara K."/>
        </authorList>
    </citation>
    <scope>NUCLEOTIDE SEQUENCE [LARGE SCALE GENOMIC DNA]</scope>
    <source>
        <strain evidence="2 3">J5</strain>
    </source>
</reference>
<keyword evidence="1" id="KW-0812">Transmembrane</keyword>
<accession>A0A1L3FMJ6</accession>
<proteinExistence type="predicted"/>
<sequence>MSTVAIFSLLIGSLLGGRFRIFILPPAIVLGATILGVGSAWQGHDSAHIVVTILVFASVLQLGYFCGAVLVRAREAAYRGKAAPSFDSGNSASLAQAWGRVIRNAGE</sequence>
<protein>
    <submittedName>
        <fullName evidence="2">Uncharacterized protein</fullName>
    </submittedName>
</protein>
<name>A0A1L3FMJ6_BRAJP</name>
<keyword evidence="1" id="KW-1133">Transmembrane helix</keyword>
<evidence type="ECO:0000256" key="1">
    <source>
        <dbReference type="SAM" id="Phobius"/>
    </source>
</evidence>
<evidence type="ECO:0000313" key="3">
    <source>
        <dbReference type="Proteomes" id="UP000181962"/>
    </source>
</evidence>
<gene>
    <name evidence="2" type="ORF">BKD09_39245</name>
</gene>
<evidence type="ECO:0000313" key="2">
    <source>
        <dbReference type="EMBL" id="APG14412.1"/>
    </source>
</evidence>